<evidence type="ECO:0000256" key="5">
    <source>
        <dbReference type="ARBA" id="ARBA00023242"/>
    </source>
</evidence>
<dbReference type="GO" id="GO:0045122">
    <property type="term" value="P:aflatoxin biosynthetic process"/>
    <property type="evidence" value="ECO:0007669"/>
    <property type="project" value="InterPro"/>
</dbReference>
<name>A0A179F1Z4_METCM</name>
<dbReference type="InterPro" id="IPR013700">
    <property type="entry name" value="AflR"/>
</dbReference>
<dbReference type="AlphaFoldDB" id="A0A179F1Z4"/>
<evidence type="ECO:0000313" key="8">
    <source>
        <dbReference type="Proteomes" id="UP000078397"/>
    </source>
</evidence>
<evidence type="ECO:0000313" key="7">
    <source>
        <dbReference type="EMBL" id="OAQ59466.2"/>
    </source>
</evidence>
<evidence type="ECO:0000256" key="2">
    <source>
        <dbReference type="ARBA" id="ARBA00023015"/>
    </source>
</evidence>
<dbReference type="KEGG" id="pchm:VFPPC_10520"/>
<dbReference type="GO" id="GO:0006355">
    <property type="term" value="P:regulation of DNA-templated transcription"/>
    <property type="evidence" value="ECO:0007669"/>
    <property type="project" value="InterPro"/>
</dbReference>
<accession>A0A179F1Z4</accession>
<dbReference type="GeneID" id="28852871"/>
<dbReference type="PRINTS" id="PR00755">
    <property type="entry name" value="AFLATOXINBRP"/>
</dbReference>
<organism evidence="7 8">
    <name type="scientific">Pochonia chlamydosporia 170</name>
    <dbReference type="NCBI Taxonomy" id="1380566"/>
    <lineage>
        <taxon>Eukaryota</taxon>
        <taxon>Fungi</taxon>
        <taxon>Dikarya</taxon>
        <taxon>Ascomycota</taxon>
        <taxon>Pezizomycotina</taxon>
        <taxon>Sordariomycetes</taxon>
        <taxon>Hypocreomycetidae</taxon>
        <taxon>Hypocreales</taxon>
        <taxon>Clavicipitaceae</taxon>
        <taxon>Pochonia</taxon>
    </lineage>
</organism>
<evidence type="ECO:0000256" key="1">
    <source>
        <dbReference type="ARBA" id="ARBA00022723"/>
    </source>
</evidence>
<dbReference type="GO" id="GO:0003677">
    <property type="term" value="F:DNA binding"/>
    <property type="evidence" value="ECO:0007669"/>
    <property type="project" value="UniProtKB-KW"/>
</dbReference>
<keyword evidence="5" id="KW-0539">Nucleus</keyword>
<evidence type="ECO:0000256" key="4">
    <source>
        <dbReference type="ARBA" id="ARBA00023163"/>
    </source>
</evidence>
<dbReference type="Pfam" id="PF08493">
    <property type="entry name" value="AflR"/>
    <property type="match status" value="1"/>
</dbReference>
<keyword evidence="3" id="KW-0238">DNA-binding</keyword>
<dbReference type="EMBL" id="LSBJ02000011">
    <property type="protein sequence ID" value="OAQ59466.2"/>
    <property type="molecule type" value="Genomic_DNA"/>
</dbReference>
<protein>
    <submittedName>
        <fullName evidence="7">Aflatoxin regulatory protein domain-containing protein</fullName>
    </submittedName>
</protein>
<dbReference type="STRING" id="1380566.A0A179F1Z4"/>
<dbReference type="GO" id="GO:0005634">
    <property type="term" value="C:nucleus"/>
    <property type="evidence" value="ECO:0007669"/>
    <property type="project" value="InterPro"/>
</dbReference>
<dbReference type="RefSeq" id="XP_022284021.1">
    <property type="nucleotide sequence ID" value="XM_022428712.1"/>
</dbReference>
<evidence type="ECO:0000259" key="6">
    <source>
        <dbReference type="Pfam" id="PF08493"/>
    </source>
</evidence>
<reference evidence="7 8" key="1">
    <citation type="journal article" date="2016" name="PLoS Pathog.">
        <title>Biosynthesis of antibiotic leucinostatins in bio-control fungus Purpureocillium lilacinum and their inhibition on phytophthora revealed by genome mining.</title>
        <authorList>
            <person name="Wang G."/>
            <person name="Liu Z."/>
            <person name="Lin R."/>
            <person name="Li E."/>
            <person name="Mao Z."/>
            <person name="Ling J."/>
            <person name="Yang Y."/>
            <person name="Yin W.B."/>
            <person name="Xie B."/>
        </authorList>
    </citation>
    <scope>NUCLEOTIDE SEQUENCE [LARGE SCALE GENOMIC DNA]</scope>
    <source>
        <strain evidence="7">170</strain>
    </source>
</reference>
<comment type="caution">
    <text evidence="7">The sequence shown here is derived from an EMBL/GenBank/DDBJ whole genome shotgun (WGS) entry which is preliminary data.</text>
</comment>
<keyword evidence="8" id="KW-1185">Reference proteome</keyword>
<dbReference type="GO" id="GO:0046872">
    <property type="term" value="F:metal ion binding"/>
    <property type="evidence" value="ECO:0007669"/>
    <property type="project" value="UniProtKB-KW"/>
</dbReference>
<evidence type="ECO:0000256" key="3">
    <source>
        <dbReference type="ARBA" id="ARBA00023125"/>
    </source>
</evidence>
<keyword evidence="4" id="KW-0804">Transcription</keyword>
<gene>
    <name evidence="7" type="ORF">VFPPC_10520</name>
</gene>
<keyword evidence="2" id="KW-0805">Transcription regulation</keyword>
<dbReference type="OrthoDB" id="2943660at2759"/>
<keyword evidence="1" id="KW-0479">Metal-binding</keyword>
<sequence>MDGFTDITSPLELLELPKLSAINNHFTDLLTPRFGIEAESLNVGRLSIPQDHRDIADLLISDDINLDSNSFNPLFGCTMAPGLCARLHHNPMQSSSSKNGDTRSELSTGCRCMALAVGLLHKLFSPESPSSISGNSVSVSSDGALGSNLPTLTLLERNKETIEAVSNMLQCSCAETGYLTTMLSIIVFKVLELYAVAVRQVHHGPSFECTESPLGGAWSTPMATRSIRRFGTDSSSSDDEVSKRTSAQLILGELHHVQGIMNQLALRFNAHGERGALEQDLDSSCESLTSPPLLTDSCRPTETFSAATLGQIEADLRRGLTTLSSDIITRLRWS</sequence>
<dbReference type="Proteomes" id="UP000078397">
    <property type="component" value="Unassembled WGS sequence"/>
</dbReference>
<proteinExistence type="predicted"/>
<feature type="domain" description="Aflatoxin regulatory protein" evidence="6">
    <location>
        <begin position="109"/>
        <end position="208"/>
    </location>
</feature>